<comment type="caution">
    <text evidence="1">The sequence shown here is derived from an EMBL/GenBank/DDBJ whole genome shotgun (WGS) entry which is preliminary data.</text>
</comment>
<dbReference type="Proteomes" id="UP000324748">
    <property type="component" value="Unassembled WGS sequence"/>
</dbReference>
<keyword evidence="2" id="KW-1185">Reference proteome</keyword>
<evidence type="ECO:0000313" key="2">
    <source>
        <dbReference type="Proteomes" id="UP000324748"/>
    </source>
</evidence>
<organism evidence="1 2">
    <name type="scientific">Puccinia graminis f. sp. tritici</name>
    <dbReference type="NCBI Taxonomy" id="56615"/>
    <lineage>
        <taxon>Eukaryota</taxon>
        <taxon>Fungi</taxon>
        <taxon>Dikarya</taxon>
        <taxon>Basidiomycota</taxon>
        <taxon>Pucciniomycotina</taxon>
        <taxon>Pucciniomycetes</taxon>
        <taxon>Pucciniales</taxon>
        <taxon>Pucciniaceae</taxon>
        <taxon>Puccinia</taxon>
    </lineage>
</organism>
<proteinExistence type="predicted"/>
<gene>
    <name evidence="1" type="ORF">PGT21_013734</name>
</gene>
<accession>A0A5B0QF83</accession>
<protein>
    <submittedName>
        <fullName evidence="1">Uncharacterized protein</fullName>
    </submittedName>
</protein>
<sequence>MPYSRLVKLESFLGFYVKRILDDPTVLFTAALSENSSHSGVLEPICRQLNITSSIVCDLNHNHRELYIVHRLFDQLTFKFHCTQPEQLDEGSSTSVLSLVLRSTPRRMTTTDPSPRRQVAI</sequence>
<name>A0A5B0QF83_PUCGR</name>
<reference evidence="1 2" key="1">
    <citation type="submission" date="2019-05" db="EMBL/GenBank/DDBJ databases">
        <title>Emergence of the Ug99 lineage of the wheat stem rust pathogen through somatic hybridization.</title>
        <authorList>
            <person name="Li F."/>
            <person name="Upadhyaya N.M."/>
            <person name="Sperschneider J."/>
            <person name="Matny O."/>
            <person name="Nguyen-Phuc H."/>
            <person name="Mago R."/>
            <person name="Raley C."/>
            <person name="Miller M.E."/>
            <person name="Silverstein K.A.T."/>
            <person name="Henningsen E."/>
            <person name="Hirsch C.D."/>
            <person name="Visser B."/>
            <person name="Pretorius Z.A."/>
            <person name="Steffenson B.J."/>
            <person name="Schwessinger B."/>
            <person name="Dodds P.N."/>
            <person name="Figueroa M."/>
        </authorList>
    </citation>
    <scope>NUCLEOTIDE SEQUENCE [LARGE SCALE GENOMIC DNA]</scope>
    <source>
        <strain evidence="1">21-0</strain>
    </source>
</reference>
<dbReference type="EMBL" id="VSWC01000016">
    <property type="protein sequence ID" value="KAA1111848.1"/>
    <property type="molecule type" value="Genomic_DNA"/>
</dbReference>
<evidence type="ECO:0000313" key="1">
    <source>
        <dbReference type="EMBL" id="KAA1111848.1"/>
    </source>
</evidence>
<dbReference type="AlphaFoldDB" id="A0A5B0QF83"/>